<evidence type="ECO:0000313" key="1">
    <source>
        <dbReference type="EMBL" id="BAU52183.1"/>
    </source>
</evidence>
<evidence type="ECO:0000313" key="2">
    <source>
        <dbReference type="Proteomes" id="UP000218263"/>
    </source>
</evidence>
<dbReference type="EMBL" id="AP017313">
    <property type="protein sequence ID" value="BAU52183.1"/>
    <property type="molecule type" value="Genomic_DNA"/>
</dbReference>
<dbReference type="RefSeq" id="WP_096349533.1">
    <property type="nucleotide sequence ID" value="NZ_AP017313.1"/>
</dbReference>
<proteinExistence type="predicted"/>
<dbReference type="AlphaFoldDB" id="A0A110AZZ4"/>
<keyword evidence="2" id="KW-1185">Reference proteome</keyword>
<dbReference type="KEGG" id="mgot:MgSA37_00333"/>
<protein>
    <submittedName>
        <fullName evidence="1">Uncharacterized protein</fullName>
    </submittedName>
</protein>
<sequence>MKTQFFKPGFEFIFALSMMAILGLPPMLMAQNQKDIEIKIENGDTTINGKNIKTLSPKDRANALRDIKHLSGDMAPGNDSKQRVFVFKRKDTAMKNDGGRQMITENITINKDSLGNMVETRSETRGGMKNRMTFKYNNPDQMPERMEWRNGDANGPMRRPMMRPDHRNSQNFTYINTDNDDISTRVSFYISDVTNDDLKKMPHIEGPMLDIADLNIVPQFSTGKTLLLFTLPSKGAADVKLINSEGKELWSEKTTGSSFTKSFVIGLNGIYYLQVKQGSGIAVKRIMKEE</sequence>
<organism evidence="1 2">
    <name type="scientific">Mucilaginibacter gotjawali</name>
    <dbReference type="NCBI Taxonomy" id="1550579"/>
    <lineage>
        <taxon>Bacteria</taxon>
        <taxon>Pseudomonadati</taxon>
        <taxon>Bacteroidota</taxon>
        <taxon>Sphingobacteriia</taxon>
        <taxon>Sphingobacteriales</taxon>
        <taxon>Sphingobacteriaceae</taxon>
        <taxon>Mucilaginibacter</taxon>
    </lineage>
</organism>
<dbReference type="InterPro" id="IPR026444">
    <property type="entry name" value="Secre_tail"/>
</dbReference>
<name>A0A110AZZ4_9SPHI</name>
<dbReference type="Proteomes" id="UP000218263">
    <property type="component" value="Chromosome"/>
</dbReference>
<dbReference type="OrthoDB" id="761796at2"/>
<dbReference type="NCBIfam" id="TIGR04183">
    <property type="entry name" value="Por_Secre_tail"/>
    <property type="match status" value="1"/>
</dbReference>
<accession>A0A110AZZ4</accession>
<reference evidence="1 2" key="1">
    <citation type="submission" date="2015-12" db="EMBL/GenBank/DDBJ databases">
        <title>Genome sequence of Mucilaginibacter gotjawali.</title>
        <authorList>
            <person name="Lee J.S."/>
            <person name="Lee K.C."/>
            <person name="Kim K.K."/>
            <person name="Lee B.W."/>
        </authorList>
    </citation>
    <scope>NUCLEOTIDE SEQUENCE [LARGE SCALE GENOMIC DNA]</scope>
    <source>
        <strain evidence="1 2">SA3-7</strain>
    </source>
</reference>
<gene>
    <name evidence="1" type="ORF">MgSA37_00333</name>
</gene>